<dbReference type="PANTHER" id="PTHR38372:SF2">
    <property type="entry name" value="DENTIN SIALOPHOSPHOPROTEIN-LIKE PROTEIN"/>
    <property type="match status" value="1"/>
</dbReference>
<keyword evidence="1" id="KW-1133">Transmembrane helix</keyword>
<feature type="transmembrane region" description="Helical" evidence="1">
    <location>
        <begin position="74"/>
        <end position="92"/>
    </location>
</feature>
<proteinExistence type="predicted"/>
<evidence type="ECO:0000256" key="1">
    <source>
        <dbReference type="SAM" id="Phobius"/>
    </source>
</evidence>
<accession>A0A8T0MQ94</accession>
<keyword evidence="1" id="KW-0472">Membrane</keyword>
<dbReference type="AlphaFoldDB" id="A0A8T0MQ94"/>
<comment type="caution">
    <text evidence="2">The sequence shown here is derived from an EMBL/GenBank/DDBJ whole genome shotgun (WGS) entry which is preliminary data.</text>
</comment>
<evidence type="ECO:0000313" key="2">
    <source>
        <dbReference type="EMBL" id="KAG2538848.1"/>
    </source>
</evidence>
<gene>
    <name evidence="2" type="ORF">PVAP13_9NG277814</name>
</gene>
<evidence type="ECO:0000313" key="3">
    <source>
        <dbReference type="Proteomes" id="UP000823388"/>
    </source>
</evidence>
<protein>
    <submittedName>
        <fullName evidence="2">Uncharacterized protein</fullName>
    </submittedName>
</protein>
<sequence length="112" mass="13135">MFFTHVMEHLQALEKAVADVFPNASKKIESSIKNIANYQAPRSYVLKQGLEVETSRRHASEEGRYNLSHNTIKFLVFFFLFLFILLLPKALYDLSRCQHLYHNTLTEIYCHV</sequence>
<reference evidence="2" key="1">
    <citation type="submission" date="2020-05" db="EMBL/GenBank/DDBJ databases">
        <title>WGS assembly of Panicum virgatum.</title>
        <authorList>
            <person name="Lovell J.T."/>
            <person name="Jenkins J."/>
            <person name="Shu S."/>
            <person name="Juenger T.E."/>
            <person name="Schmutz J."/>
        </authorList>
    </citation>
    <scope>NUCLEOTIDE SEQUENCE</scope>
    <source>
        <strain evidence="2">AP13</strain>
    </source>
</reference>
<dbReference type="Proteomes" id="UP000823388">
    <property type="component" value="Chromosome 9N"/>
</dbReference>
<organism evidence="2 3">
    <name type="scientific">Panicum virgatum</name>
    <name type="common">Blackwell switchgrass</name>
    <dbReference type="NCBI Taxonomy" id="38727"/>
    <lineage>
        <taxon>Eukaryota</taxon>
        <taxon>Viridiplantae</taxon>
        <taxon>Streptophyta</taxon>
        <taxon>Embryophyta</taxon>
        <taxon>Tracheophyta</taxon>
        <taxon>Spermatophyta</taxon>
        <taxon>Magnoliopsida</taxon>
        <taxon>Liliopsida</taxon>
        <taxon>Poales</taxon>
        <taxon>Poaceae</taxon>
        <taxon>PACMAD clade</taxon>
        <taxon>Panicoideae</taxon>
        <taxon>Panicodae</taxon>
        <taxon>Paniceae</taxon>
        <taxon>Panicinae</taxon>
        <taxon>Panicum</taxon>
        <taxon>Panicum sect. Hiantes</taxon>
    </lineage>
</organism>
<name>A0A8T0MQ94_PANVG</name>
<dbReference type="PANTHER" id="PTHR38372">
    <property type="entry name" value="DENTIN SIALOPHOSPHOPROTEIN-LIKE PROTEIN"/>
    <property type="match status" value="1"/>
</dbReference>
<keyword evidence="3" id="KW-1185">Reference proteome</keyword>
<dbReference type="EMBL" id="CM029054">
    <property type="protein sequence ID" value="KAG2538848.1"/>
    <property type="molecule type" value="Genomic_DNA"/>
</dbReference>
<keyword evidence="1" id="KW-0812">Transmembrane</keyword>